<organism evidence="3 4">
    <name type="scientific">Microbacterium elymi</name>
    <dbReference type="NCBI Taxonomy" id="2909587"/>
    <lineage>
        <taxon>Bacteria</taxon>
        <taxon>Bacillati</taxon>
        <taxon>Actinomycetota</taxon>
        <taxon>Actinomycetes</taxon>
        <taxon>Micrococcales</taxon>
        <taxon>Microbacteriaceae</taxon>
        <taxon>Microbacterium</taxon>
    </lineage>
</organism>
<dbReference type="Proteomes" id="UP001054811">
    <property type="component" value="Chromosome"/>
</dbReference>
<dbReference type="InterPro" id="IPR042171">
    <property type="entry name" value="Acyl-CoA_hotdog"/>
</dbReference>
<evidence type="ECO:0000256" key="1">
    <source>
        <dbReference type="SAM" id="MobiDB-lite"/>
    </source>
</evidence>
<sequence length="172" mass="18717">MTAYFERLGPTSFRATDHTRGAWDPTQMHVAPTIGLLAHAIESDRDARRDDGLLLTRLSVDILGTMPVGTLEVAVRVLRPGRTIELVEATLAHDGRTALIARAWLEQGTTPVQCSGARCRRSPARTSWRHSIPRRAGPAPSRARSRRGGGWSSRAVGRYGCGSGCRCSTTSR</sequence>
<dbReference type="Gene3D" id="2.40.160.210">
    <property type="entry name" value="Acyl-CoA thioesterase, double hotdog domain"/>
    <property type="match status" value="1"/>
</dbReference>
<dbReference type="Pfam" id="PF13622">
    <property type="entry name" value="4HBT_3"/>
    <property type="match status" value="1"/>
</dbReference>
<evidence type="ECO:0000313" key="3">
    <source>
        <dbReference type="EMBL" id="UUT36045.1"/>
    </source>
</evidence>
<name>A0ABY5NLK6_9MICO</name>
<feature type="domain" description="Acyl-CoA thioesterase-like N-terminal HotDog" evidence="2">
    <location>
        <begin position="20"/>
        <end position="104"/>
    </location>
</feature>
<feature type="region of interest" description="Disordered" evidence="1">
    <location>
        <begin position="125"/>
        <end position="152"/>
    </location>
</feature>
<accession>A0ABY5NLK6</accession>
<dbReference type="InterPro" id="IPR049449">
    <property type="entry name" value="TesB_ACOT8-like_N"/>
</dbReference>
<proteinExistence type="predicted"/>
<dbReference type="RefSeq" id="WP_259612693.1">
    <property type="nucleotide sequence ID" value="NZ_CP091139.2"/>
</dbReference>
<dbReference type="EMBL" id="CP091139">
    <property type="protein sequence ID" value="UUT36045.1"/>
    <property type="molecule type" value="Genomic_DNA"/>
</dbReference>
<gene>
    <name evidence="3" type="ORF">L2X98_23390</name>
</gene>
<reference evidence="3" key="1">
    <citation type="submission" date="2022-01" db="EMBL/GenBank/DDBJ databases">
        <title>Microbacterium eymi and Microbacterium rhizovicinus sp. nov., isolated from the rhizospheric soil of Elymus tsukushiensis, a plant native to the Dokdo Islands, Republic of Korea.</title>
        <authorList>
            <person name="Hwang Y.J."/>
        </authorList>
    </citation>
    <scope>NUCLEOTIDE SEQUENCE</scope>
    <source>
        <strain evidence="3">KUDC0405</strain>
    </source>
</reference>
<keyword evidence="4" id="KW-1185">Reference proteome</keyword>
<evidence type="ECO:0000313" key="4">
    <source>
        <dbReference type="Proteomes" id="UP001054811"/>
    </source>
</evidence>
<evidence type="ECO:0000259" key="2">
    <source>
        <dbReference type="Pfam" id="PF13622"/>
    </source>
</evidence>
<protein>
    <submittedName>
        <fullName evidence="3">Thioesterase family protein</fullName>
    </submittedName>
</protein>